<name>G0MQ97_CAEBE</name>
<dbReference type="PANTHER" id="PTHR21503:SF8">
    <property type="entry name" value="F-BOX ASSOCIATED DOMAIN-CONTAINING PROTEIN-RELATED"/>
    <property type="match status" value="1"/>
</dbReference>
<protein>
    <recommendedName>
        <fullName evidence="4">F-box domain-containing protein</fullName>
    </recommendedName>
</protein>
<feature type="coiled-coil region" evidence="1">
    <location>
        <begin position="344"/>
        <end position="373"/>
    </location>
</feature>
<evidence type="ECO:0008006" key="4">
    <source>
        <dbReference type="Google" id="ProtNLM"/>
    </source>
</evidence>
<dbReference type="Proteomes" id="UP000008068">
    <property type="component" value="Unassembled WGS sequence"/>
</dbReference>
<dbReference type="PANTHER" id="PTHR21503">
    <property type="entry name" value="F-BOX-CONTAINING HYPOTHETICAL PROTEIN C.ELEGANS"/>
    <property type="match status" value="1"/>
</dbReference>
<sequence>MSEPNQQDLSEFPFLRLPFLAMRNAVGQMAVLDIYKLSKSSRVCKNRVKQMNLKTKGINVHANDKYSSIHVIPNYDDIRITTREQLMENKPPAQYFFSKKEDISCHMEDKGPKEHHVVPDHLVGCTDMAKEMNQLIEMKKCAYDFLLPIKSTEETINLMSRAIEGKCNFISLSARWYVKDRNRYERVIDKRIFDYLMDNLNLDVGMNINAFLPNNYNHENLFKFQENNFNEASWVTIELLKSLRNVQRLTLLNMNLNSKDINEFISYVANCEEDMVEDIRMSMNRESTFKEDEILDQLTSLRDSRYGAHHLIKVRYPKNRKRILMQLRVYECMKTIHLVTIEKIEDYKVQLEILELMEKAKELEGELLETEEREKQVGGGHLMERKEAIRLELAEIRQKLFQYQN</sequence>
<keyword evidence="1" id="KW-0175">Coiled coil</keyword>
<dbReference type="EMBL" id="GL379806">
    <property type="protein sequence ID" value="EGT40925.1"/>
    <property type="molecule type" value="Genomic_DNA"/>
</dbReference>
<evidence type="ECO:0000256" key="1">
    <source>
        <dbReference type="SAM" id="Coils"/>
    </source>
</evidence>
<reference evidence="3" key="1">
    <citation type="submission" date="2011-07" db="EMBL/GenBank/DDBJ databases">
        <authorList>
            <consortium name="Caenorhabditis brenneri Sequencing and Analysis Consortium"/>
            <person name="Wilson R.K."/>
        </authorList>
    </citation>
    <scope>NUCLEOTIDE SEQUENCE [LARGE SCALE GENOMIC DNA]</scope>
    <source>
        <strain evidence="3">PB2801</strain>
    </source>
</reference>
<keyword evidence="3" id="KW-1185">Reference proteome</keyword>
<dbReference type="InParanoid" id="G0MQ97"/>
<dbReference type="FunCoup" id="G0MQ97">
    <property type="interactions" value="1285"/>
</dbReference>
<proteinExistence type="predicted"/>
<dbReference type="AlphaFoldDB" id="G0MQ97"/>
<gene>
    <name evidence="2" type="ORF">CAEBREN_01379</name>
</gene>
<dbReference type="eggNOG" id="ENOG502T798">
    <property type="taxonomic scope" value="Eukaryota"/>
</dbReference>
<evidence type="ECO:0000313" key="2">
    <source>
        <dbReference type="EMBL" id="EGT40925.1"/>
    </source>
</evidence>
<evidence type="ECO:0000313" key="3">
    <source>
        <dbReference type="Proteomes" id="UP000008068"/>
    </source>
</evidence>
<accession>G0MQ97</accession>
<dbReference type="HOGENOM" id="CLU_044397_0_0_1"/>
<organism evidence="3">
    <name type="scientific">Caenorhabditis brenneri</name>
    <name type="common">Nematode worm</name>
    <dbReference type="NCBI Taxonomy" id="135651"/>
    <lineage>
        <taxon>Eukaryota</taxon>
        <taxon>Metazoa</taxon>
        <taxon>Ecdysozoa</taxon>
        <taxon>Nematoda</taxon>
        <taxon>Chromadorea</taxon>
        <taxon>Rhabditida</taxon>
        <taxon>Rhabditina</taxon>
        <taxon>Rhabditomorpha</taxon>
        <taxon>Rhabditoidea</taxon>
        <taxon>Rhabditidae</taxon>
        <taxon>Peloderinae</taxon>
        <taxon>Caenorhabditis</taxon>
    </lineage>
</organism>